<keyword evidence="4" id="KW-0997">Cell inner membrane</keyword>
<dbReference type="RefSeq" id="WP_165266643.1">
    <property type="nucleotide sequence ID" value="NZ_JAALLS010000004.1"/>
</dbReference>
<name>A0A6M1T383_9BACT</name>
<keyword evidence="2" id="KW-0813">Transport</keyword>
<evidence type="ECO:0000256" key="8">
    <source>
        <dbReference type="ARBA" id="ARBA00035655"/>
    </source>
</evidence>
<proteinExistence type="inferred from homology"/>
<keyword evidence="5 9" id="KW-0812">Transmembrane</keyword>
<keyword evidence="7 9" id="KW-0472">Membrane</keyword>
<protein>
    <submittedName>
        <fullName evidence="10">YeeE/YedE family protein</fullName>
    </submittedName>
</protein>
<evidence type="ECO:0000313" key="11">
    <source>
        <dbReference type="Proteomes" id="UP000479132"/>
    </source>
</evidence>
<accession>A0A6M1T383</accession>
<sequence length="186" mass="20304">MLELLQQPWPWYIAGPMIGLIVPVLLLLGSKTFGVSSNLRHVCAACMPGKIEFFRYNWKEKGLWNLIFISGTVIGGFLAGWVFNNPEPIDLSQQTVKELQFLGISDFTGMMPNELFSWESLSTVNGLIVMVIGGFFVGFGARYAGGCTSGHAITGISNLQLASLLAVIGFFIGGLFITHVIFPLIL</sequence>
<evidence type="ECO:0000256" key="7">
    <source>
        <dbReference type="ARBA" id="ARBA00023136"/>
    </source>
</evidence>
<evidence type="ECO:0000313" key="10">
    <source>
        <dbReference type="EMBL" id="NGP87675.1"/>
    </source>
</evidence>
<feature type="transmembrane region" description="Helical" evidence="9">
    <location>
        <begin position="12"/>
        <end position="30"/>
    </location>
</feature>
<feature type="transmembrane region" description="Helical" evidence="9">
    <location>
        <begin position="161"/>
        <end position="185"/>
    </location>
</feature>
<dbReference type="EMBL" id="JAALLS010000004">
    <property type="protein sequence ID" value="NGP87675.1"/>
    <property type="molecule type" value="Genomic_DNA"/>
</dbReference>
<dbReference type="Proteomes" id="UP000479132">
    <property type="component" value="Unassembled WGS sequence"/>
</dbReference>
<comment type="similarity">
    <text evidence="8">Belongs to the TsuA/YedE (TC 9.B.102) family.</text>
</comment>
<evidence type="ECO:0000256" key="2">
    <source>
        <dbReference type="ARBA" id="ARBA00022448"/>
    </source>
</evidence>
<dbReference type="GO" id="GO:0005886">
    <property type="term" value="C:plasma membrane"/>
    <property type="evidence" value="ECO:0007669"/>
    <property type="project" value="UniProtKB-SubCell"/>
</dbReference>
<evidence type="ECO:0000256" key="9">
    <source>
        <dbReference type="SAM" id="Phobius"/>
    </source>
</evidence>
<feature type="transmembrane region" description="Helical" evidence="9">
    <location>
        <begin position="120"/>
        <end position="141"/>
    </location>
</feature>
<evidence type="ECO:0000256" key="4">
    <source>
        <dbReference type="ARBA" id="ARBA00022519"/>
    </source>
</evidence>
<evidence type="ECO:0000256" key="6">
    <source>
        <dbReference type="ARBA" id="ARBA00022989"/>
    </source>
</evidence>
<keyword evidence="11" id="KW-1185">Reference proteome</keyword>
<dbReference type="PANTHER" id="PTHR30574:SF1">
    <property type="entry name" value="SULPHUR TRANSPORT DOMAIN-CONTAINING PROTEIN"/>
    <property type="match status" value="1"/>
</dbReference>
<evidence type="ECO:0000256" key="1">
    <source>
        <dbReference type="ARBA" id="ARBA00004429"/>
    </source>
</evidence>
<keyword evidence="3" id="KW-1003">Cell membrane</keyword>
<reference evidence="10 11" key="1">
    <citation type="submission" date="2020-02" db="EMBL/GenBank/DDBJ databases">
        <title>Aliifodinibius halophilus 2W32, complete genome.</title>
        <authorList>
            <person name="Li Y."/>
            <person name="Wu S."/>
        </authorList>
    </citation>
    <scope>NUCLEOTIDE SEQUENCE [LARGE SCALE GENOMIC DNA]</scope>
    <source>
        <strain evidence="10 11">2W32</strain>
    </source>
</reference>
<dbReference type="Pfam" id="PF04143">
    <property type="entry name" value="Sulf_transp"/>
    <property type="match status" value="1"/>
</dbReference>
<dbReference type="PANTHER" id="PTHR30574">
    <property type="entry name" value="INNER MEMBRANE PROTEIN YEDE"/>
    <property type="match status" value="1"/>
</dbReference>
<keyword evidence="6 9" id="KW-1133">Transmembrane helix</keyword>
<comment type="subcellular location">
    <subcellularLocation>
        <location evidence="1">Cell inner membrane</location>
        <topology evidence="1">Multi-pass membrane protein</topology>
    </subcellularLocation>
</comment>
<comment type="caution">
    <text evidence="10">The sequence shown here is derived from an EMBL/GenBank/DDBJ whole genome shotgun (WGS) entry which is preliminary data.</text>
</comment>
<feature type="transmembrane region" description="Helical" evidence="9">
    <location>
        <begin position="63"/>
        <end position="83"/>
    </location>
</feature>
<dbReference type="InterPro" id="IPR007272">
    <property type="entry name" value="Sulf_transp_TsuA/YedE"/>
</dbReference>
<dbReference type="AlphaFoldDB" id="A0A6M1T383"/>
<gene>
    <name evidence="10" type="ORF">G3569_04860</name>
</gene>
<evidence type="ECO:0000256" key="5">
    <source>
        <dbReference type="ARBA" id="ARBA00022692"/>
    </source>
</evidence>
<evidence type="ECO:0000256" key="3">
    <source>
        <dbReference type="ARBA" id="ARBA00022475"/>
    </source>
</evidence>
<organism evidence="10 11">
    <name type="scientific">Fodinibius halophilus</name>
    <dbReference type="NCBI Taxonomy" id="1736908"/>
    <lineage>
        <taxon>Bacteria</taxon>
        <taxon>Pseudomonadati</taxon>
        <taxon>Balneolota</taxon>
        <taxon>Balneolia</taxon>
        <taxon>Balneolales</taxon>
        <taxon>Balneolaceae</taxon>
        <taxon>Fodinibius</taxon>
    </lineage>
</organism>